<evidence type="ECO:0000256" key="5">
    <source>
        <dbReference type="ARBA" id="ARBA00022989"/>
    </source>
</evidence>
<reference evidence="9 10" key="1">
    <citation type="submission" date="2018-05" db="EMBL/GenBank/DDBJ databases">
        <title>Animal gut microbial communities from fecal samples from Wisconsin, USA.</title>
        <authorList>
            <person name="Neumann A."/>
        </authorList>
    </citation>
    <scope>NUCLEOTIDE SEQUENCE [LARGE SCALE GENOMIC DNA]</scope>
    <source>
        <strain evidence="9 10">UWS4</strain>
    </source>
</reference>
<keyword evidence="10" id="KW-1185">Reference proteome</keyword>
<dbReference type="SUPFAM" id="SSF161098">
    <property type="entry name" value="MetI-like"/>
    <property type="match status" value="1"/>
</dbReference>
<dbReference type="CDD" id="cd06261">
    <property type="entry name" value="TM_PBP2"/>
    <property type="match status" value="1"/>
</dbReference>
<dbReference type="PROSITE" id="PS50928">
    <property type="entry name" value="ABC_TM1"/>
    <property type="match status" value="1"/>
</dbReference>
<dbReference type="InterPro" id="IPR000515">
    <property type="entry name" value="MetI-like"/>
</dbReference>
<evidence type="ECO:0000256" key="6">
    <source>
        <dbReference type="ARBA" id="ARBA00023136"/>
    </source>
</evidence>
<dbReference type="Pfam" id="PF00528">
    <property type="entry name" value="BPD_transp_1"/>
    <property type="match status" value="1"/>
</dbReference>
<evidence type="ECO:0000256" key="2">
    <source>
        <dbReference type="ARBA" id="ARBA00022448"/>
    </source>
</evidence>
<name>A0ABX5LLM5_9BACT</name>
<dbReference type="Gene3D" id="2.130.10.10">
    <property type="entry name" value="YVTN repeat-like/Quinoprotein amine dehydrogenase"/>
    <property type="match status" value="1"/>
</dbReference>
<evidence type="ECO:0000313" key="10">
    <source>
        <dbReference type="Proteomes" id="UP000245523"/>
    </source>
</evidence>
<keyword evidence="5 7" id="KW-1133">Transmembrane helix</keyword>
<dbReference type="InterPro" id="IPR050901">
    <property type="entry name" value="BP-dep_ABC_trans_perm"/>
</dbReference>
<dbReference type="PANTHER" id="PTHR32243">
    <property type="entry name" value="MALTOSE TRANSPORT SYSTEM PERMEASE-RELATED"/>
    <property type="match status" value="1"/>
</dbReference>
<comment type="similarity">
    <text evidence="7">Belongs to the binding-protein-dependent transport system permease family.</text>
</comment>
<dbReference type="RefSeq" id="WP_109587374.1">
    <property type="nucleotide sequence ID" value="NZ_QGHD01000007.1"/>
</dbReference>
<proteinExistence type="inferred from homology"/>
<dbReference type="Proteomes" id="UP000245523">
    <property type="component" value="Unassembled WGS sequence"/>
</dbReference>
<comment type="subcellular location">
    <subcellularLocation>
        <location evidence="1 7">Cell membrane</location>
        <topology evidence="1 7">Multi-pass membrane protein</topology>
    </subcellularLocation>
</comment>
<evidence type="ECO:0000256" key="1">
    <source>
        <dbReference type="ARBA" id="ARBA00004651"/>
    </source>
</evidence>
<dbReference type="SUPFAM" id="SSF50998">
    <property type="entry name" value="Quinoprotein alcohol dehydrogenase-like"/>
    <property type="match status" value="1"/>
</dbReference>
<evidence type="ECO:0000313" key="9">
    <source>
        <dbReference type="EMBL" id="PWL03337.1"/>
    </source>
</evidence>
<gene>
    <name evidence="9" type="ORF">B0H50_10796</name>
</gene>
<organism evidence="9 10">
    <name type="scientific">Hallerella porci</name>
    <dbReference type="NCBI Taxonomy" id="1945871"/>
    <lineage>
        <taxon>Bacteria</taxon>
        <taxon>Pseudomonadati</taxon>
        <taxon>Fibrobacterota</taxon>
        <taxon>Fibrobacteria</taxon>
        <taxon>Fibrobacterales</taxon>
        <taxon>Fibrobacteraceae</taxon>
        <taxon>Hallerella</taxon>
    </lineage>
</organism>
<feature type="transmembrane region" description="Helical" evidence="7">
    <location>
        <begin position="682"/>
        <end position="703"/>
    </location>
</feature>
<dbReference type="InterPro" id="IPR011047">
    <property type="entry name" value="Quinoprotein_ADH-like_sf"/>
</dbReference>
<keyword evidence="4 7" id="KW-0812">Transmembrane</keyword>
<dbReference type="PANTHER" id="PTHR32243:SF18">
    <property type="entry name" value="INNER MEMBRANE ABC TRANSPORTER PERMEASE PROTEIN YCJP"/>
    <property type="match status" value="1"/>
</dbReference>
<keyword evidence="2 7" id="KW-0813">Transport</keyword>
<feature type="transmembrane region" description="Helical" evidence="7">
    <location>
        <begin position="585"/>
        <end position="603"/>
    </location>
</feature>
<dbReference type="EMBL" id="QGHD01000007">
    <property type="protein sequence ID" value="PWL03337.1"/>
    <property type="molecule type" value="Genomic_DNA"/>
</dbReference>
<dbReference type="Gene3D" id="1.10.3720.10">
    <property type="entry name" value="MetI-like"/>
    <property type="match status" value="1"/>
</dbReference>
<accession>A0ABX5LLM5</accession>
<evidence type="ECO:0000256" key="3">
    <source>
        <dbReference type="ARBA" id="ARBA00022475"/>
    </source>
</evidence>
<protein>
    <submittedName>
        <fullName evidence="9">ABC-type glycerol-3-phosphate transport system permease component</fullName>
    </submittedName>
</protein>
<comment type="caution">
    <text evidence="9">The sequence shown here is derived from an EMBL/GenBank/DDBJ whole genome shotgun (WGS) entry which is preliminary data.</text>
</comment>
<evidence type="ECO:0000256" key="4">
    <source>
        <dbReference type="ARBA" id="ARBA00022692"/>
    </source>
</evidence>
<evidence type="ECO:0000256" key="7">
    <source>
        <dbReference type="RuleBase" id="RU363032"/>
    </source>
</evidence>
<dbReference type="InterPro" id="IPR035906">
    <property type="entry name" value="MetI-like_sf"/>
</dbReference>
<keyword evidence="6 7" id="KW-0472">Membrane</keyword>
<dbReference type="InterPro" id="IPR015943">
    <property type="entry name" value="WD40/YVTN_repeat-like_dom_sf"/>
</dbReference>
<keyword evidence="3" id="KW-1003">Cell membrane</keyword>
<feature type="domain" description="ABC transmembrane type-1" evidence="8">
    <location>
        <begin position="506"/>
        <end position="703"/>
    </location>
</feature>
<evidence type="ECO:0000259" key="8">
    <source>
        <dbReference type="PROSITE" id="PS50928"/>
    </source>
</evidence>
<feature type="transmembrane region" description="Helical" evidence="7">
    <location>
        <begin position="624"/>
        <end position="646"/>
    </location>
</feature>
<feature type="transmembrane region" description="Helical" evidence="7">
    <location>
        <begin position="541"/>
        <end position="565"/>
    </location>
</feature>
<feature type="transmembrane region" description="Helical" evidence="7">
    <location>
        <begin position="505"/>
        <end position="529"/>
    </location>
</feature>
<sequence>MVKYFAWAFALLNLFPLLWMVWSSLLGSSEIQQGKIFPEPYPNDVVFLEKIAGGKWLAGTLHGQIYRFENGNFDEKTRRTLDLFAVSVNYTMADSNLYAFSPDEGLLQIDPNQFKVENRWGMNAFEESYSQSDFTKFLYVKNQMPASEFQRLGALLDSIPLIENSSKTFANVLQISFARDSSIIFQLNKILNSEEKLASVLSVWKQKSDWVNPAIRRLFKKKKRTPLDNRRLFRWCLAELAPTPLTFYRQILWTPIWVDRVPASDHGVSIVNAGDYLCVAMWWEQFPGIAFVNRKTGKIAWINSQAGLPSSSVQRLLRVSNEEILAAHDQGFSLIDVKTQRVKANYLFGEGGLPYYNGRDLRLSIVSRSAMLFACGRQIVFFDFRAGRAIKRLYADSDLFQSDISAVKSVNGRIFFGLSNGIVEMNLWDLLSEVREQKTIETEGTATSLVFQDVNLFAGMQGGRIAKIPLKNPQKKEMHQLPEGGVYLHWRNYEDLLRMIPFGTFFVNSLLICGSTVLICLFLGAFAGYGLSRVSRRMRVWVSAGLVWSQMIPNILLLIPAFLIASYLQVHSSIHILNTRWGLTLLYSAVFLPTTAWILQNFFRAVPREIEEAAMIDGCSPISTFFRIIVPTALPGILATGIYIFILAWDELMFAWVFSMDSASATIPVGMRLFFGQIGSRYDLMMAAATLSTLPVIVLFLIVQRKLLSGFTGSYRKN</sequence>